<proteinExistence type="predicted"/>
<feature type="non-terminal residue" evidence="2">
    <location>
        <position position="1"/>
    </location>
</feature>
<comment type="caution">
    <text evidence="2">The sequence shown here is derived from an EMBL/GenBank/DDBJ whole genome shotgun (WGS) entry which is preliminary data.</text>
</comment>
<feature type="region of interest" description="Disordered" evidence="1">
    <location>
        <begin position="1"/>
        <end position="23"/>
    </location>
</feature>
<dbReference type="AlphaFoldDB" id="A0ABD0N9F6"/>
<name>A0ABD0N9F6_CIRMR</name>
<dbReference type="EMBL" id="JAMKFB020000023">
    <property type="protein sequence ID" value="KAL0158278.1"/>
    <property type="molecule type" value="Genomic_DNA"/>
</dbReference>
<feature type="region of interest" description="Disordered" evidence="1">
    <location>
        <begin position="35"/>
        <end position="60"/>
    </location>
</feature>
<evidence type="ECO:0000256" key="1">
    <source>
        <dbReference type="SAM" id="MobiDB-lite"/>
    </source>
</evidence>
<gene>
    <name evidence="2" type="ORF">M9458_046354</name>
</gene>
<evidence type="ECO:0000313" key="2">
    <source>
        <dbReference type="EMBL" id="KAL0158278.1"/>
    </source>
</evidence>
<protein>
    <submittedName>
        <fullName evidence="2">Uncharacterized protein</fullName>
    </submittedName>
</protein>
<organism evidence="2 3">
    <name type="scientific">Cirrhinus mrigala</name>
    <name type="common">Mrigala</name>
    <dbReference type="NCBI Taxonomy" id="683832"/>
    <lineage>
        <taxon>Eukaryota</taxon>
        <taxon>Metazoa</taxon>
        <taxon>Chordata</taxon>
        <taxon>Craniata</taxon>
        <taxon>Vertebrata</taxon>
        <taxon>Euteleostomi</taxon>
        <taxon>Actinopterygii</taxon>
        <taxon>Neopterygii</taxon>
        <taxon>Teleostei</taxon>
        <taxon>Ostariophysi</taxon>
        <taxon>Cypriniformes</taxon>
        <taxon>Cyprinidae</taxon>
        <taxon>Labeoninae</taxon>
        <taxon>Labeonini</taxon>
        <taxon>Cirrhinus</taxon>
    </lineage>
</organism>
<dbReference type="Proteomes" id="UP001529510">
    <property type="component" value="Unassembled WGS sequence"/>
</dbReference>
<evidence type="ECO:0000313" key="3">
    <source>
        <dbReference type="Proteomes" id="UP001529510"/>
    </source>
</evidence>
<accession>A0ABD0N9F6</accession>
<keyword evidence="3" id="KW-1185">Reference proteome</keyword>
<feature type="non-terminal residue" evidence="2">
    <location>
        <position position="60"/>
    </location>
</feature>
<sequence length="60" mass="6168">RPISQRSPRRAPTTHVGGTPAAGHACTVCRATETGHGAAVATRSSPHARRPSTRTGGLLQ</sequence>
<reference evidence="2 3" key="1">
    <citation type="submission" date="2024-05" db="EMBL/GenBank/DDBJ databases">
        <title>Genome sequencing and assembly of Indian major carp, Cirrhinus mrigala (Hamilton, 1822).</title>
        <authorList>
            <person name="Mohindra V."/>
            <person name="Chowdhury L.M."/>
            <person name="Lal K."/>
            <person name="Jena J.K."/>
        </authorList>
    </citation>
    <scope>NUCLEOTIDE SEQUENCE [LARGE SCALE GENOMIC DNA]</scope>
    <source>
        <strain evidence="2">CM1030</strain>
        <tissue evidence="2">Blood</tissue>
    </source>
</reference>